<comment type="caution">
    <text evidence="1">The sequence shown here is derived from an EMBL/GenBank/DDBJ whole genome shotgun (WGS) entry which is preliminary data.</text>
</comment>
<sequence length="513" mass="58151">SPEEEPSIEERIQQQVIVADCLLYQAILVFTGQDIPSYVKGGWLLRKAWKIYDKLHRELSQLAEILSQTKGAQFSSPVDPSLTRLGSQGEKEAAVVMSTSTVSIEKQVNGIVHAPVEAVTVNDKLNIDMSMAVLGRLMGAVKFGYGAFQLSISMVPPRILKLIEFLGFEGDRRVGLSCLTYTSHSQDMKAPLATLALLWYHTVLRPFFALDGANQAQAGSKEAESIIKEREGEFPNSSLFLFFQGRIRRLEKKNAEALTLYKRALEEAKGQREIELMCVYEISWCYNLMLDWKNSRDGFTRLQKESKWSRAYYTYLVAVCSGCLGEVDAAHDLFRKVPNLIKRKNNQIEAFVSKRAEKFKKLKPTQEHCRLLTLEMIFLWHAMPTCTTEELRPFLSVCDSQTDHNLLPLKCLLEGSIYKELGEDEMALTCLQEALARHQGKKDDIYIPAFTLFEMASILMKNEQTIPEAQAHLQLIKDSYKDYDFENRLSVRVNNALKQLKAATGSMPAHDGK</sequence>
<gene>
    <name evidence="1" type="ORF">RRG08_013722</name>
</gene>
<feature type="non-terminal residue" evidence="1">
    <location>
        <position position="1"/>
    </location>
</feature>
<dbReference type="Gene3D" id="1.25.40.10">
    <property type="entry name" value="Tetratricopeptide repeat domain"/>
    <property type="match status" value="1"/>
</dbReference>
<dbReference type="GO" id="GO:0060271">
    <property type="term" value="P:cilium assembly"/>
    <property type="evidence" value="ECO:0007669"/>
    <property type="project" value="TreeGrafter"/>
</dbReference>
<dbReference type="Pfam" id="PF10300">
    <property type="entry name" value="Iml2-TPR_39"/>
    <property type="match status" value="1"/>
</dbReference>
<accession>A0AAE0ZPD0</accession>
<dbReference type="InterPro" id="IPR011990">
    <property type="entry name" value="TPR-like_helical_dom_sf"/>
</dbReference>
<organism evidence="1 2">
    <name type="scientific">Elysia crispata</name>
    <name type="common">lettuce slug</name>
    <dbReference type="NCBI Taxonomy" id="231223"/>
    <lineage>
        <taxon>Eukaryota</taxon>
        <taxon>Metazoa</taxon>
        <taxon>Spiralia</taxon>
        <taxon>Lophotrochozoa</taxon>
        <taxon>Mollusca</taxon>
        <taxon>Gastropoda</taxon>
        <taxon>Heterobranchia</taxon>
        <taxon>Euthyneura</taxon>
        <taxon>Panpulmonata</taxon>
        <taxon>Sacoglossa</taxon>
        <taxon>Placobranchoidea</taxon>
        <taxon>Plakobranchidae</taxon>
        <taxon>Elysia</taxon>
    </lineage>
</organism>
<dbReference type="Proteomes" id="UP001283361">
    <property type="component" value="Unassembled WGS sequence"/>
</dbReference>
<dbReference type="PANTHER" id="PTHR31859:SF1">
    <property type="entry name" value="TETRATRICOPEPTIDE REPEAT PROTEIN 39C"/>
    <property type="match status" value="1"/>
</dbReference>
<reference evidence="1" key="1">
    <citation type="journal article" date="2023" name="G3 (Bethesda)">
        <title>A reference genome for the long-term kleptoplast-retaining sea slug Elysia crispata morphotype clarki.</title>
        <authorList>
            <person name="Eastman K.E."/>
            <person name="Pendleton A.L."/>
            <person name="Shaikh M.A."/>
            <person name="Suttiyut T."/>
            <person name="Ogas R."/>
            <person name="Tomko P."/>
            <person name="Gavelis G."/>
            <person name="Widhalm J.R."/>
            <person name="Wisecaver J.H."/>
        </authorList>
    </citation>
    <scope>NUCLEOTIDE SEQUENCE</scope>
    <source>
        <strain evidence="1">ECLA1</strain>
    </source>
</reference>
<proteinExistence type="predicted"/>
<dbReference type="PANTHER" id="PTHR31859">
    <property type="entry name" value="TETRATRICOPEPTIDE REPEAT PROTEIN 39 FAMILY MEMBER"/>
    <property type="match status" value="1"/>
</dbReference>
<dbReference type="EMBL" id="JAWDGP010003559">
    <property type="protein sequence ID" value="KAK3773135.1"/>
    <property type="molecule type" value="Genomic_DNA"/>
</dbReference>
<protein>
    <recommendedName>
        <fullName evidence="3">Tetratricopeptide repeat protein 39C</fullName>
    </recommendedName>
</protein>
<dbReference type="AlphaFoldDB" id="A0AAE0ZPD0"/>
<evidence type="ECO:0000313" key="1">
    <source>
        <dbReference type="EMBL" id="KAK3773135.1"/>
    </source>
</evidence>
<keyword evidence="2" id="KW-1185">Reference proteome</keyword>
<evidence type="ECO:0000313" key="2">
    <source>
        <dbReference type="Proteomes" id="UP001283361"/>
    </source>
</evidence>
<name>A0AAE0ZPD0_9GAST</name>
<evidence type="ECO:0008006" key="3">
    <source>
        <dbReference type="Google" id="ProtNLM"/>
    </source>
</evidence>
<dbReference type="SUPFAM" id="SSF48452">
    <property type="entry name" value="TPR-like"/>
    <property type="match status" value="1"/>
</dbReference>
<dbReference type="InterPro" id="IPR019412">
    <property type="entry name" value="IML2/TPR_39"/>
</dbReference>